<dbReference type="PANTHER" id="PTHR19836:SF19">
    <property type="entry name" value="SMALL RIBOSOMAL SUBUNIT PROTEIN US14M"/>
    <property type="match status" value="1"/>
</dbReference>
<reference evidence="8 9" key="2">
    <citation type="submission" date="2017-09" db="EMBL/GenBank/DDBJ databases">
        <title>The genome of whitefly Bemisia tabaci, a global crop pest, provides novel insights into virus transmission, host adaptation and insecticide resistance.</title>
        <authorList>
            <person name="Kaur N."/>
            <person name="Kliot A."/>
            <person name="Pinheiro P.V."/>
            <person name="Luan J."/>
            <person name="Zheng Y."/>
            <person name="Liu W."/>
            <person name="Sun H."/>
            <person name="Yang X."/>
            <person name="Xu Y."/>
            <person name="Luo Y."/>
            <person name="Kruse A."/>
            <person name="Fisher T.W."/>
            <person name="Nelson D.R."/>
            <person name="Elimelech M."/>
            <person name="MacCoss M."/>
            <person name="Johnson R."/>
            <person name="Cohen E."/>
            <person name="Hunter W.B."/>
            <person name="Brown J.K."/>
            <person name="Jander G."/>
            <person name="Cilia M."/>
            <person name="Douglas A.E."/>
            <person name="Ghanim M."/>
            <person name="Simmons A.M."/>
            <person name="Wintermantel W.M."/>
            <person name="Ling K.-S."/>
            <person name="Fei Z."/>
        </authorList>
    </citation>
    <scope>NUCLEOTIDE SEQUENCE [LARGE SCALE GENOMIC DNA]</scope>
    <source>
        <strain evidence="8 9">MEAM1</strain>
    </source>
</reference>
<dbReference type="GO" id="GO:0005737">
    <property type="term" value="C:cytoplasm"/>
    <property type="evidence" value="ECO:0007669"/>
    <property type="project" value="UniProtKB-ARBA"/>
</dbReference>
<dbReference type="HAMAP" id="MF_00537">
    <property type="entry name" value="Ribosomal_uS14_1"/>
    <property type="match status" value="1"/>
</dbReference>
<proteinExistence type="inferred from homology"/>
<dbReference type="InterPro" id="IPR018271">
    <property type="entry name" value="Ribosomal_uS14_CS"/>
</dbReference>
<comment type="similarity">
    <text evidence="2 7">Belongs to the universal ribosomal protein uS14 family.</text>
</comment>
<dbReference type="RefSeq" id="WP_016856745.1">
    <property type="nucleotide sequence ID" value="NZ_CP016303.1"/>
</dbReference>
<dbReference type="Gene3D" id="1.10.287.1480">
    <property type="match status" value="1"/>
</dbReference>
<evidence type="ECO:0000256" key="3">
    <source>
        <dbReference type="ARBA" id="ARBA00022980"/>
    </source>
</evidence>
<evidence type="ECO:0000313" key="8">
    <source>
        <dbReference type="EMBL" id="ASX26604.1"/>
    </source>
</evidence>
<dbReference type="GO" id="GO:0003735">
    <property type="term" value="F:structural constituent of ribosome"/>
    <property type="evidence" value="ECO:0007669"/>
    <property type="project" value="InterPro"/>
</dbReference>
<dbReference type="FunFam" id="1.10.287.1480:FF:000001">
    <property type="entry name" value="30S ribosomal protein S14"/>
    <property type="match status" value="1"/>
</dbReference>
<keyword evidence="7" id="KW-0699">rRNA-binding</keyword>
<keyword evidence="7" id="KW-0694">RNA-binding</keyword>
<accession>A0A249DYI7</accession>
<dbReference type="AlphaFoldDB" id="A0A249DYI7"/>
<dbReference type="SUPFAM" id="SSF57716">
    <property type="entry name" value="Glucocorticoid receptor-like (DNA-binding domain)"/>
    <property type="match status" value="1"/>
</dbReference>
<comment type="function">
    <text evidence="1 7">Binds 16S rRNA, required for the assembly of 30S particles and may also be responsible for determining the conformation of the 16S rRNA at the A site.</text>
</comment>
<organism evidence="8 9">
    <name type="scientific">Candidatus Hamiltonella defensa</name>
    <name type="common">Bemisia tabaci</name>
    <dbReference type="NCBI Taxonomy" id="672795"/>
    <lineage>
        <taxon>Bacteria</taxon>
        <taxon>Pseudomonadati</taxon>
        <taxon>Pseudomonadota</taxon>
        <taxon>Gammaproteobacteria</taxon>
        <taxon>Enterobacterales</taxon>
        <taxon>Enterobacteriaceae</taxon>
        <taxon>aphid secondary symbionts</taxon>
        <taxon>Candidatus Williamhamiltonella</taxon>
    </lineage>
</organism>
<evidence type="ECO:0000256" key="2">
    <source>
        <dbReference type="ARBA" id="ARBA00009083"/>
    </source>
</evidence>
<evidence type="ECO:0000256" key="6">
    <source>
        <dbReference type="ARBA" id="ARBA00047110"/>
    </source>
</evidence>
<protein>
    <recommendedName>
        <fullName evidence="5 7">Small ribosomal subunit protein uS14</fullName>
    </recommendedName>
</protein>
<keyword evidence="3 7" id="KW-0689">Ribosomal protein</keyword>
<dbReference type="PANTHER" id="PTHR19836">
    <property type="entry name" value="30S RIBOSOMAL PROTEIN S14"/>
    <property type="match status" value="1"/>
</dbReference>
<dbReference type="Proteomes" id="UP000216438">
    <property type="component" value="Chromosome"/>
</dbReference>
<dbReference type="Pfam" id="PF00253">
    <property type="entry name" value="Ribosomal_S14"/>
    <property type="match status" value="1"/>
</dbReference>
<dbReference type="GO" id="GO:0015935">
    <property type="term" value="C:small ribosomal subunit"/>
    <property type="evidence" value="ECO:0007669"/>
    <property type="project" value="TreeGrafter"/>
</dbReference>
<evidence type="ECO:0000313" key="9">
    <source>
        <dbReference type="Proteomes" id="UP000216438"/>
    </source>
</evidence>
<dbReference type="NCBIfam" id="NF006477">
    <property type="entry name" value="PRK08881.1"/>
    <property type="match status" value="1"/>
</dbReference>
<dbReference type="EMBL" id="CP016303">
    <property type="protein sequence ID" value="ASX26604.1"/>
    <property type="molecule type" value="Genomic_DNA"/>
</dbReference>
<dbReference type="GO" id="GO:0019843">
    <property type="term" value="F:rRNA binding"/>
    <property type="evidence" value="ECO:0007669"/>
    <property type="project" value="UniProtKB-UniRule"/>
</dbReference>
<evidence type="ECO:0000256" key="1">
    <source>
        <dbReference type="ARBA" id="ARBA00003686"/>
    </source>
</evidence>
<sequence>MAKKSIIAREYIRIKLEKKFCEKRLELKTIISSTTSSDKERWSAMMMLQRLPRDSSRCRQSNRCSQTGRAHGVLRKFKLCRSKIRKAAVQGLIPGLKKASW</sequence>
<evidence type="ECO:0000256" key="4">
    <source>
        <dbReference type="ARBA" id="ARBA00023274"/>
    </source>
</evidence>
<evidence type="ECO:0000256" key="5">
    <source>
        <dbReference type="ARBA" id="ARBA00035167"/>
    </source>
</evidence>
<name>A0A249DYI7_9ENTR</name>
<dbReference type="InterPro" id="IPR001209">
    <property type="entry name" value="Ribosomal_uS14"/>
</dbReference>
<dbReference type="InterPro" id="IPR023036">
    <property type="entry name" value="Ribosomal_uS14_bac/plastid"/>
</dbReference>
<dbReference type="OrthoDB" id="9810484at2"/>
<gene>
    <name evidence="7 8" type="primary">rpsN</name>
    <name evidence="8" type="ORF">BA171_06070</name>
</gene>
<dbReference type="PROSITE" id="PS00527">
    <property type="entry name" value="RIBOSOMAL_S14"/>
    <property type="match status" value="1"/>
</dbReference>
<keyword evidence="4 7" id="KW-0687">Ribonucleoprotein</keyword>
<comment type="subunit">
    <text evidence="6 7">Part of the 30S ribosomal subunit. Contacts proteins S3 and S10.</text>
</comment>
<dbReference type="GO" id="GO:0006412">
    <property type="term" value="P:translation"/>
    <property type="evidence" value="ECO:0007669"/>
    <property type="project" value="UniProtKB-UniRule"/>
</dbReference>
<reference evidence="9" key="1">
    <citation type="submission" date="2016-06" db="EMBL/GenBank/DDBJ databases">
        <authorList>
            <person name="Chen W."/>
            <person name="Hasegawa D.K."/>
        </authorList>
    </citation>
    <scope>NUCLEOTIDE SEQUENCE [LARGE SCALE GENOMIC DNA]</scope>
    <source>
        <strain evidence="9">MEAM1</strain>
    </source>
</reference>
<evidence type="ECO:0000256" key="7">
    <source>
        <dbReference type="HAMAP-Rule" id="MF_00537"/>
    </source>
</evidence>